<dbReference type="InterPro" id="IPR015422">
    <property type="entry name" value="PyrdxlP-dep_Trfase_small"/>
</dbReference>
<dbReference type="AlphaFoldDB" id="A0A0D0ITN9"/>
<dbReference type="PANTHER" id="PTHR30244:SF36">
    <property type="entry name" value="3-OXO-GLUCOSE-6-PHOSPHATE:GLUTAMATE AMINOTRANSFERASE"/>
    <property type="match status" value="1"/>
</dbReference>
<dbReference type="EMBL" id="JXQK01000080">
    <property type="protein sequence ID" value="KIP60504.1"/>
    <property type="molecule type" value="Genomic_DNA"/>
</dbReference>
<dbReference type="Proteomes" id="UP000032046">
    <property type="component" value="Unassembled WGS sequence"/>
</dbReference>
<dbReference type="RefSeq" id="WP_042519957.1">
    <property type="nucleotide sequence ID" value="NZ_JXQK01000080.1"/>
</dbReference>
<dbReference type="SUPFAM" id="SSF53383">
    <property type="entry name" value="PLP-dependent transferases"/>
    <property type="match status" value="1"/>
</dbReference>
<accession>A0A0D0ITN9</accession>
<evidence type="ECO:0000256" key="5">
    <source>
        <dbReference type="RuleBase" id="RU004508"/>
    </source>
</evidence>
<dbReference type="GO" id="GO:0030170">
    <property type="term" value="F:pyridoxal phosphate binding"/>
    <property type="evidence" value="ECO:0007669"/>
    <property type="project" value="TreeGrafter"/>
</dbReference>
<dbReference type="InterPro" id="IPR015424">
    <property type="entry name" value="PyrdxlP-dep_Trfase"/>
</dbReference>
<dbReference type="GO" id="GO:0000271">
    <property type="term" value="P:polysaccharide biosynthetic process"/>
    <property type="evidence" value="ECO:0007669"/>
    <property type="project" value="TreeGrafter"/>
</dbReference>
<gene>
    <name evidence="6" type="ORF">ST44_10890</name>
</gene>
<feature type="active site" description="Proton acceptor" evidence="3">
    <location>
        <position position="198"/>
    </location>
</feature>
<keyword evidence="6" id="KW-0032">Aminotransferase</keyword>
<evidence type="ECO:0000256" key="1">
    <source>
        <dbReference type="ARBA" id="ARBA00022898"/>
    </source>
</evidence>
<dbReference type="InterPro" id="IPR015421">
    <property type="entry name" value="PyrdxlP-dep_Trfase_major"/>
</dbReference>
<proteinExistence type="inferred from homology"/>
<dbReference type="InterPro" id="IPR000653">
    <property type="entry name" value="DegT/StrS_aminotransferase"/>
</dbReference>
<sequence length="415" mass="45764">MIKYLDLKDITAQHADEIQQAVAGVVAGGWYLHGKETERFENDYARYIGTRHAIGCGNGLDALTLIFRAYKEMRVMNDGDEVIVPANTFVASILAITENGLKAVLVEPRLDTLQIDDSLIEQAITPRTKAIMIVHLYGRCAYTDHIGDICRKHHLKLIEDNAQAHGCLYRETATDNPLYGRRTGGLGDAAGHSFYPGKNLGALGDAGAVTCNDDMLAEMIRSLGNYGSSRKYVFDHCGRNSRLDEVQAAVLDVKLRHLDTDNGRRRQVALRLIEGINNPLVRVPSPDFHSNSVFHIFPILSEKRNALQEYLLSNGVQTMIHYPIPPHRQNCYASPASSDDAGVTNHYAGMTADNAGITTDAVGLKADCKGCLVLPDGGLPVTELIHNEELSLPCNQTMTEDDVERIIRLINDFRV</sequence>
<dbReference type="STRING" id="1602171.ST44_10890"/>
<protein>
    <submittedName>
        <fullName evidence="6">Aminotransferase</fullName>
    </submittedName>
</protein>
<dbReference type="Pfam" id="PF01041">
    <property type="entry name" value="DegT_DnrJ_EryC1"/>
    <property type="match status" value="1"/>
</dbReference>
<evidence type="ECO:0000256" key="3">
    <source>
        <dbReference type="PIRSR" id="PIRSR000390-1"/>
    </source>
</evidence>
<dbReference type="Gene3D" id="3.40.640.10">
    <property type="entry name" value="Type I PLP-dependent aspartate aminotransferase-like (Major domain)"/>
    <property type="match status" value="1"/>
</dbReference>
<evidence type="ECO:0000313" key="7">
    <source>
        <dbReference type="Proteomes" id="UP000032046"/>
    </source>
</evidence>
<dbReference type="CDD" id="cd00616">
    <property type="entry name" value="AHBA_syn"/>
    <property type="match status" value="1"/>
</dbReference>
<dbReference type="PANTHER" id="PTHR30244">
    <property type="entry name" value="TRANSAMINASE"/>
    <property type="match status" value="1"/>
</dbReference>
<evidence type="ECO:0000256" key="2">
    <source>
        <dbReference type="ARBA" id="ARBA00037999"/>
    </source>
</evidence>
<name>A0A0D0ITN9_9BACT</name>
<comment type="caution">
    <text evidence="6">The sequence shown here is derived from an EMBL/GenBank/DDBJ whole genome shotgun (WGS) entry which is preliminary data.</text>
</comment>
<keyword evidence="7" id="KW-1185">Reference proteome</keyword>
<dbReference type="PIRSF" id="PIRSF000390">
    <property type="entry name" value="PLP_StrS"/>
    <property type="match status" value="1"/>
</dbReference>
<evidence type="ECO:0000256" key="4">
    <source>
        <dbReference type="PIRSR" id="PIRSR000390-2"/>
    </source>
</evidence>
<comment type="similarity">
    <text evidence="2 5">Belongs to the DegT/DnrJ/EryC1 family.</text>
</comment>
<feature type="modified residue" description="N6-(pyridoxal phosphate)lysine" evidence="4">
    <location>
        <position position="198"/>
    </location>
</feature>
<dbReference type="GO" id="GO:0008483">
    <property type="term" value="F:transaminase activity"/>
    <property type="evidence" value="ECO:0007669"/>
    <property type="project" value="UniProtKB-KW"/>
</dbReference>
<keyword evidence="6" id="KW-0808">Transferase</keyword>
<dbReference type="Gene3D" id="3.90.1150.10">
    <property type="entry name" value="Aspartate Aminotransferase, domain 1"/>
    <property type="match status" value="1"/>
</dbReference>
<keyword evidence="1 4" id="KW-0663">Pyridoxal phosphate</keyword>
<evidence type="ECO:0000313" key="6">
    <source>
        <dbReference type="EMBL" id="KIP60504.1"/>
    </source>
</evidence>
<organism evidence="6 7">
    <name type="scientific">Prevotella pectinovora</name>
    <dbReference type="NCBI Taxonomy" id="1602169"/>
    <lineage>
        <taxon>Bacteria</taxon>
        <taxon>Pseudomonadati</taxon>
        <taxon>Bacteroidota</taxon>
        <taxon>Bacteroidia</taxon>
        <taxon>Bacteroidales</taxon>
        <taxon>Prevotellaceae</taxon>
        <taxon>Prevotella</taxon>
    </lineage>
</organism>
<reference evidence="6 7" key="1">
    <citation type="submission" date="2015-01" db="EMBL/GenBank/DDBJ databases">
        <title>Comparative genomics of non-oral Prevotella species.</title>
        <authorList>
            <person name="Accetto T."/>
            <person name="Nograsek B."/>
            <person name="Avgustin G."/>
        </authorList>
    </citation>
    <scope>NUCLEOTIDE SEQUENCE [LARGE SCALE GENOMIC DNA]</scope>
    <source>
        <strain evidence="6 7">P5-119</strain>
    </source>
</reference>